<evidence type="ECO:0000313" key="2">
    <source>
        <dbReference type="EMBL" id="CAA9565912.1"/>
    </source>
</evidence>
<sequence>MSGVPVIVSGFGGSFLGRHDGAPGLGPQPELASGDRS</sequence>
<dbReference type="EMBL" id="CADCWF010000204">
    <property type="protein sequence ID" value="CAA9565912.1"/>
    <property type="molecule type" value="Genomic_DNA"/>
</dbReference>
<proteinExistence type="predicted"/>
<gene>
    <name evidence="2" type="ORF">AVDCRST_MAG59-3032</name>
</gene>
<reference evidence="2" key="1">
    <citation type="submission" date="2020-02" db="EMBL/GenBank/DDBJ databases">
        <authorList>
            <person name="Meier V. D."/>
        </authorList>
    </citation>
    <scope>NUCLEOTIDE SEQUENCE</scope>
    <source>
        <strain evidence="2">AVDCRST_MAG59</strain>
    </source>
</reference>
<accession>A0A6J4V274</accession>
<name>A0A6J4V274_9BACT</name>
<dbReference type="AlphaFoldDB" id="A0A6J4V274"/>
<protein>
    <submittedName>
        <fullName evidence="2">Uncharacterized protein</fullName>
    </submittedName>
</protein>
<evidence type="ECO:0000256" key="1">
    <source>
        <dbReference type="SAM" id="MobiDB-lite"/>
    </source>
</evidence>
<feature type="region of interest" description="Disordered" evidence="1">
    <location>
        <begin position="15"/>
        <end position="37"/>
    </location>
</feature>
<organism evidence="2">
    <name type="scientific">uncultured Thermomicrobiales bacterium</name>
    <dbReference type="NCBI Taxonomy" id="1645740"/>
    <lineage>
        <taxon>Bacteria</taxon>
        <taxon>Pseudomonadati</taxon>
        <taxon>Thermomicrobiota</taxon>
        <taxon>Thermomicrobia</taxon>
        <taxon>Thermomicrobiales</taxon>
        <taxon>environmental samples</taxon>
    </lineage>
</organism>